<reference evidence="11" key="1">
    <citation type="submission" date="2018-05" db="EMBL/GenBank/DDBJ databases">
        <authorList>
            <person name="Lanie J.A."/>
            <person name="Ng W.-L."/>
            <person name="Kazmierczak K.M."/>
            <person name="Andrzejewski T.M."/>
            <person name="Davidsen T.M."/>
            <person name="Wayne K.J."/>
            <person name="Tettelin H."/>
            <person name="Glass J.I."/>
            <person name="Rusch D."/>
            <person name="Podicherti R."/>
            <person name="Tsui H.-C.T."/>
            <person name="Winkler M.E."/>
        </authorList>
    </citation>
    <scope>NUCLEOTIDE SEQUENCE</scope>
</reference>
<proteinExistence type="predicted"/>
<dbReference type="Gene3D" id="3.20.20.220">
    <property type="match status" value="1"/>
</dbReference>
<accession>A0A381NI82</accession>
<protein>
    <recommendedName>
        <fullName evidence="3">proline dehydrogenase</fullName>
        <ecNumber evidence="3">1.5.5.2</ecNumber>
    </recommendedName>
</protein>
<sequence length="319" mass="35754">MVGSVPIAGARSKDSTFMSLFDRFISSTLPFIPKPVVRVIANPYIAGETIDDLLTSITQLNADGCIAAAGMLGEFIEDRPAATEVVREYEEVLDAIQQQQLDSNIHVKPTHLGLKLDKEFCYQNIRRLAQAARAHKNFLRIDTEDASCVDGTLDIHARLHEEFDNVGAVVQAYLRRSPSIVRGLTKIKANVRLCKGVYIESSAIAHQERKVIQDNYTSLLEELLSAGCYVGIATHDEKLVWEAFRIIDRLGLDPSQYEFQMLLGVGGSLRRGILEAGHRLRVAVPFGAEWYPYSIRRLRKNPTIARHVLKAIVSRERWA</sequence>
<gene>
    <name evidence="11" type="ORF">METZ01_LOCUS7156</name>
</gene>
<name>A0A381NI82_9ZZZZ</name>
<dbReference type="EC" id="1.5.5.2" evidence="3"/>
<organism evidence="11">
    <name type="scientific">marine metagenome</name>
    <dbReference type="NCBI Taxonomy" id="408172"/>
    <lineage>
        <taxon>unclassified sequences</taxon>
        <taxon>metagenomes</taxon>
        <taxon>ecological metagenomes</taxon>
    </lineage>
</organism>
<dbReference type="PIRSF" id="PIRSF000196">
    <property type="entry name" value="Pro_dehydrog"/>
    <property type="match status" value="1"/>
</dbReference>
<evidence type="ECO:0000259" key="10">
    <source>
        <dbReference type="Pfam" id="PF01619"/>
    </source>
</evidence>
<feature type="domain" description="Proline dehydrogenase" evidence="10">
    <location>
        <begin position="55"/>
        <end position="302"/>
    </location>
</feature>
<evidence type="ECO:0000256" key="8">
    <source>
        <dbReference type="ARBA" id="ARBA00023062"/>
    </source>
</evidence>
<comment type="cofactor">
    <cofactor evidence="1">
        <name>FAD</name>
        <dbReference type="ChEBI" id="CHEBI:57692"/>
    </cofactor>
</comment>
<keyword evidence="8" id="KW-0642">Proline metabolism</keyword>
<dbReference type="GO" id="GO:0010133">
    <property type="term" value="P:L-proline catabolic process to L-glutamate"/>
    <property type="evidence" value="ECO:0007669"/>
    <property type="project" value="UniProtKB-UniPathway"/>
</dbReference>
<comment type="catalytic activity">
    <reaction evidence="9">
        <text>L-proline + a quinone = (S)-1-pyrroline-5-carboxylate + a quinol + H(+)</text>
        <dbReference type="Rhea" id="RHEA:23784"/>
        <dbReference type="ChEBI" id="CHEBI:15378"/>
        <dbReference type="ChEBI" id="CHEBI:17388"/>
        <dbReference type="ChEBI" id="CHEBI:24646"/>
        <dbReference type="ChEBI" id="CHEBI:60039"/>
        <dbReference type="ChEBI" id="CHEBI:132124"/>
        <dbReference type="EC" id="1.5.5.2"/>
    </reaction>
</comment>
<keyword evidence="5" id="KW-0547">Nucleotide-binding</keyword>
<evidence type="ECO:0000256" key="2">
    <source>
        <dbReference type="ARBA" id="ARBA00004739"/>
    </source>
</evidence>
<dbReference type="SUPFAM" id="SSF51730">
    <property type="entry name" value="FAD-linked oxidoreductase"/>
    <property type="match status" value="1"/>
</dbReference>
<dbReference type="InterPro" id="IPR029041">
    <property type="entry name" value="FAD-linked_oxidoreductase-like"/>
</dbReference>
<dbReference type="InterPro" id="IPR002872">
    <property type="entry name" value="Proline_DH_dom"/>
</dbReference>
<dbReference type="InterPro" id="IPR015659">
    <property type="entry name" value="Proline_oxidase"/>
</dbReference>
<evidence type="ECO:0000313" key="11">
    <source>
        <dbReference type="EMBL" id="SUZ54302.1"/>
    </source>
</evidence>
<dbReference type="PANTHER" id="PTHR13914">
    <property type="entry name" value="PROLINE OXIDASE"/>
    <property type="match status" value="1"/>
</dbReference>
<dbReference type="GO" id="GO:0004657">
    <property type="term" value="F:proline dehydrogenase activity"/>
    <property type="evidence" value="ECO:0007669"/>
    <property type="project" value="UniProtKB-EC"/>
</dbReference>
<keyword evidence="7" id="KW-0560">Oxidoreductase</keyword>
<evidence type="ECO:0000256" key="7">
    <source>
        <dbReference type="ARBA" id="ARBA00023002"/>
    </source>
</evidence>
<evidence type="ECO:0000256" key="9">
    <source>
        <dbReference type="ARBA" id="ARBA00048779"/>
    </source>
</evidence>
<evidence type="ECO:0000256" key="3">
    <source>
        <dbReference type="ARBA" id="ARBA00012695"/>
    </source>
</evidence>
<dbReference type="UniPathway" id="UPA00261">
    <property type="reaction ID" value="UER00373"/>
</dbReference>
<evidence type="ECO:0000256" key="6">
    <source>
        <dbReference type="ARBA" id="ARBA00022827"/>
    </source>
</evidence>
<comment type="pathway">
    <text evidence="2">Amino-acid degradation; L-proline degradation into L-glutamate; L-glutamate from L-proline: step 1/2.</text>
</comment>
<dbReference type="GO" id="GO:0000166">
    <property type="term" value="F:nucleotide binding"/>
    <property type="evidence" value="ECO:0007669"/>
    <property type="project" value="UniProtKB-KW"/>
</dbReference>
<dbReference type="EMBL" id="UINC01000379">
    <property type="protein sequence ID" value="SUZ54302.1"/>
    <property type="molecule type" value="Genomic_DNA"/>
</dbReference>
<keyword evidence="6" id="KW-0274">FAD</keyword>
<keyword evidence="4" id="KW-0285">Flavoprotein</keyword>
<dbReference type="AlphaFoldDB" id="A0A381NI82"/>
<evidence type="ECO:0000256" key="1">
    <source>
        <dbReference type="ARBA" id="ARBA00001974"/>
    </source>
</evidence>
<dbReference type="Pfam" id="PF01619">
    <property type="entry name" value="Pro_dh"/>
    <property type="match status" value="1"/>
</dbReference>
<evidence type="ECO:0000256" key="4">
    <source>
        <dbReference type="ARBA" id="ARBA00022630"/>
    </source>
</evidence>
<evidence type="ECO:0000256" key="5">
    <source>
        <dbReference type="ARBA" id="ARBA00022741"/>
    </source>
</evidence>
<dbReference type="PANTHER" id="PTHR13914:SF0">
    <property type="entry name" value="PROLINE DEHYDROGENASE 1, MITOCHONDRIAL"/>
    <property type="match status" value="1"/>
</dbReference>
<dbReference type="InterPro" id="IPR008219">
    <property type="entry name" value="PRODH_bac_arc"/>
</dbReference>